<proteinExistence type="predicted"/>
<accession>A0A7W8UJ98</accession>
<sequence length="48" mass="5218">MENMLPPLPSICLEEGTRPDEIGLWEVPESLLLPASGEKVAGRKDEGL</sequence>
<organism evidence="1 2">
    <name type="scientific">Rhizobium lentis</name>
    <dbReference type="NCBI Taxonomy" id="1138194"/>
    <lineage>
        <taxon>Bacteria</taxon>
        <taxon>Pseudomonadati</taxon>
        <taxon>Pseudomonadota</taxon>
        <taxon>Alphaproteobacteria</taxon>
        <taxon>Hyphomicrobiales</taxon>
        <taxon>Rhizobiaceae</taxon>
        <taxon>Rhizobium/Agrobacterium group</taxon>
        <taxon>Rhizobium</taxon>
    </lineage>
</organism>
<evidence type="ECO:0000313" key="2">
    <source>
        <dbReference type="Proteomes" id="UP000528824"/>
    </source>
</evidence>
<name>A0A7W8UJ98_9HYPH</name>
<protein>
    <submittedName>
        <fullName evidence="1">Uncharacterized protein</fullName>
    </submittedName>
</protein>
<evidence type="ECO:0000313" key="1">
    <source>
        <dbReference type="EMBL" id="MBB5559051.1"/>
    </source>
</evidence>
<keyword evidence="2" id="KW-1185">Reference proteome</keyword>
<gene>
    <name evidence="1" type="ORF">GGI59_000678</name>
</gene>
<comment type="caution">
    <text evidence="1">The sequence shown here is derived from an EMBL/GenBank/DDBJ whole genome shotgun (WGS) entry which is preliminary data.</text>
</comment>
<dbReference type="AlphaFoldDB" id="A0A7W8UJ98"/>
<reference evidence="1 2" key="1">
    <citation type="submission" date="2020-08" db="EMBL/GenBank/DDBJ databases">
        <title>Genomic Encyclopedia of Type Strains, Phase IV (KMG-V): Genome sequencing to study the core and pangenomes of soil and plant-associated prokaryotes.</title>
        <authorList>
            <person name="Whitman W."/>
        </authorList>
    </citation>
    <scope>NUCLEOTIDE SEQUENCE [LARGE SCALE GENOMIC DNA]</scope>
    <source>
        <strain evidence="1 2">SEMIA 4034</strain>
    </source>
</reference>
<dbReference type="Proteomes" id="UP000528824">
    <property type="component" value="Unassembled WGS sequence"/>
</dbReference>
<dbReference type="EMBL" id="JACHBC010000001">
    <property type="protein sequence ID" value="MBB5559051.1"/>
    <property type="molecule type" value="Genomic_DNA"/>
</dbReference>